<dbReference type="SUPFAM" id="SSF51679">
    <property type="entry name" value="Bacterial luciferase-like"/>
    <property type="match status" value="1"/>
</dbReference>
<evidence type="ECO:0000313" key="2">
    <source>
        <dbReference type="Proteomes" id="UP000641514"/>
    </source>
</evidence>
<gene>
    <name evidence="1" type="ORF">GCM10011410_26280</name>
</gene>
<name>A0A916XGK5_9ACTN</name>
<reference evidence="1" key="2">
    <citation type="submission" date="2020-09" db="EMBL/GenBank/DDBJ databases">
        <authorList>
            <person name="Sun Q."/>
            <person name="Zhou Y."/>
        </authorList>
    </citation>
    <scope>NUCLEOTIDE SEQUENCE</scope>
    <source>
        <strain evidence="1">CGMCC 1.15478</strain>
    </source>
</reference>
<accession>A0A916XGK5</accession>
<dbReference type="RefSeq" id="WP_188675774.1">
    <property type="nucleotide sequence ID" value="NZ_BMJH01000003.1"/>
</dbReference>
<protein>
    <submittedName>
        <fullName evidence="1">Uncharacterized protein</fullName>
    </submittedName>
</protein>
<proteinExistence type="predicted"/>
<reference evidence="1" key="1">
    <citation type="journal article" date="2014" name="Int. J. Syst. Evol. Microbiol.">
        <title>Complete genome sequence of Corynebacterium casei LMG S-19264T (=DSM 44701T), isolated from a smear-ripened cheese.</title>
        <authorList>
            <consortium name="US DOE Joint Genome Institute (JGI-PGF)"/>
            <person name="Walter F."/>
            <person name="Albersmeier A."/>
            <person name="Kalinowski J."/>
            <person name="Ruckert C."/>
        </authorList>
    </citation>
    <scope>NUCLEOTIDE SEQUENCE</scope>
    <source>
        <strain evidence="1">CGMCC 1.15478</strain>
    </source>
</reference>
<comment type="caution">
    <text evidence="1">The sequence shown here is derived from an EMBL/GenBank/DDBJ whole genome shotgun (WGS) entry which is preliminary data.</text>
</comment>
<evidence type="ECO:0000313" key="1">
    <source>
        <dbReference type="EMBL" id="GGC71982.1"/>
    </source>
</evidence>
<dbReference type="InterPro" id="IPR036661">
    <property type="entry name" value="Luciferase-like_sf"/>
</dbReference>
<dbReference type="AlphaFoldDB" id="A0A916XGK5"/>
<sequence>MAPASRRDFEADIESGSLDVGSPEKVARKIAKTVNTLDLSLFDLKYSLASMPHEMLLNTIGVYGTEVIPRVRELLDRG</sequence>
<organism evidence="1 2">
    <name type="scientific">Hoyosella rhizosphaerae</name>
    <dbReference type="NCBI Taxonomy" id="1755582"/>
    <lineage>
        <taxon>Bacteria</taxon>
        <taxon>Bacillati</taxon>
        <taxon>Actinomycetota</taxon>
        <taxon>Actinomycetes</taxon>
        <taxon>Mycobacteriales</taxon>
        <taxon>Hoyosellaceae</taxon>
        <taxon>Hoyosella</taxon>
    </lineage>
</organism>
<keyword evidence="2" id="KW-1185">Reference proteome</keyword>
<dbReference type="EMBL" id="BMJH01000003">
    <property type="protein sequence ID" value="GGC71982.1"/>
    <property type="molecule type" value="Genomic_DNA"/>
</dbReference>
<dbReference type="Proteomes" id="UP000641514">
    <property type="component" value="Unassembled WGS sequence"/>
</dbReference>
<dbReference type="GO" id="GO:0016705">
    <property type="term" value="F:oxidoreductase activity, acting on paired donors, with incorporation or reduction of molecular oxygen"/>
    <property type="evidence" value="ECO:0007669"/>
    <property type="project" value="InterPro"/>
</dbReference>
<dbReference type="Gene3D" id="3.20.20.30">
    <property type="entry name" value="Luciferase-like domain"/>
    <property type="match status" value="1"/>
</dbReference>